<evidence type="ECO:0000259" key="14">
    <source>
        <dbReference type="Pfam" id="PF01326"/>
    </source>
</evidence>
<dbReference type="Gene3D" id="3.20.20.60">
    <property type="entry name" value="Phosphoenolpyruvate-binding domains"/>
    <property type="match status" value="1"/>
</dbReference>
<evidence type="ECO:0000256" key="6">
    <source>
        <dbReference type="ARBA" id="ARBA00022723"/>
    </source>
</evidence>
<dbReference type="SUPFAM" id="SSF56059">
    <property type="entry name" value="Glutathione synthetase ATP-binding domain-like"/>
    <property type="match status" value="1"/>
</dbReference>
<dbReference type="InterPro" id="IPR036637">
    <property type="entry name" value="Phosphohistidine_dom_sf"/>
</dbReference>
<keyword evidence="17" id="KW-1185">Reference proteome</keyword>
<dbReference type="NCBIfam" id="NF004531">
    <property type="entry name" value="PRK05878.1"/>
    <property type="match status" value="1"/>
</dbReference>
<keyword evidence="8" id="KW-0418">Kinase</keyword>
<feature type="domain" description="Pyruvate phosphate dikinase AMP/ATP-binding" evidence="14">
    <location>
        <begin position="89"/>
        <end position="127"/>
    </location>
</feature>
<keyword evidence="6" id="KW-0479">Metal-binding</keyword>
<evidence type="ECO:0000256" key="11">
    <source>
        <dbReference type="ARBA" id="ARBA00032883"/>
    </source>
</evidence>
<evidence type="ECO:0000256" key="12">
    <source>
        <dbReference type="SAM" id="MobiDB-lite"/>
    </source>
</evidence>
<evidence type="ECO:0000256" key="1">
    <source>
        <dbReference type="ARBA" id="ARBA00001946"/>
    </source>
</evidence>
<evidence type="ECO:0000256" key="4">
    <source>
        <dbReference type="ARBA" id="ARBA00020138"/>
    </source>
</evidence>
<organism evidence="16 17">
    <name type="scientific">Brachybacterium equifaecis</name>
    <dbReference type="NCBI Taxonomy" id="2910770"/>
    <lineage>
        <taxon>Bacteria</taxon>
        <taxon>Bacillati</taxon>
        <taxon>Actinomycetota</taxon>
        <taxon>Actinomycetes</taxon>
        <taxon>Micrococcales</taxon>
        <taxon>Dermabacteraceae</taxon>
        <taxon>Brachybacterium</taxon>
    </lineage>
</organism>
<dbReference type="SUPFAM" id="SSF51621">
    <property type="entry name" value="Phosphoenolpyruvate/pyruvate domain"/>
    <property type="match status" value="1"/>
</dbReference>
<comment type="similarity">
    <text evidence="2">Belongs to the PEP-utilizing enzyme family.</text>
</comment>
<name>A0ABT0R093_9MICO</name>
<dbReference type="Gene3D" id="3.30.1490.20">
    <property type="entry name" value="ATP-grasp fold, A domain"/>
    <property type="match status" value="1"/>
</dbReference>
<keyword evidence="9" id="KW-0067">ATP-binding</keyword>
<keyword evidence="7" id="KW-0547">Nucleotide-binding</keyword>
<evidence type="ECO:0000313" key="17">
    <source>
        <dbReference type="Proteomes" id="UP001203761"/>
    </source>
</evidence>
<dbReference type="SUPFAM" id="SSF52009">
    <property type="entry name" value="Phosphohistidine domain"/>
    <property type="match status" value="1"/>
</dbReference>
<evidence type="ECO:0000256" key="7">
    <source>
        <dbReference type="ARBA" id="ARBA00022741"/>
    </source>
</evidence>
<sequence>MTVIPRTAGVTVWRSEASFDVIPALPASPADGPPVGRPEEGSTRNDDDPAQRSTLDRYRGAPGEQCRRHPPRGRHLRLSLHRRLKDQKDLLGGKGANLAEMTRLGLPVPPPGFTITTDACRYCMHHGENPAELADQVDEALADVEKELGRRFGDSEEPLLVSVRSGAKMSMPGMMETVLNVGLNDETVRALAEKSGSERFAQDSYRRLLQMFGRTVQDIDAEKLEHVMDTAKKDKGVASDVELDAEDLAKVVERMKAIILDETGEPFPQDPREQLRQSIRAVFDSWNAPRAIIYRNAERIDHDMGTAVNVCSMVFGNLDDRSATRVCFTRDPSTGHPGVYGDFLVNAQGEDVVAGIRNTRSLPELEEVLPECYAELTDIMNRLEEHYKDLCDIEFTIESGKLWMLQTRVGKRTAAAAFRIATTLLDEGTIDEQEALRRVDGEQLTRLMFPRFDDAGEKDLITRGMNASPGAAVGKVAFDTPTVVSWAREGTPSILVRRETNPDDLQGMLSAAGVLTSRGGKTSHAAVVARGLGRTCVCGVEALEVDEKAKEIRMGGEVIAREGDMISIDGSTGEVFRGEVPVVPSEVAQYLTGEVDPEKDEVSDLVHSVHRLMRIADSTRRLKVRANADTPGDAERAVKMGAEGIGLVRTEHMFLGDRRVLVENLVLAANAKQRKKALKALMEPQRDDFIGIMEAMGDLPMTIRLLDPPLHEFLPDITELSVKVARAEESGEDSDSRDRMVLGAVRRLHEQNPMLGLRGVRLGLTIPGLFGTQTRAILEAVLEVRKRGGDPKVEIMIPLVSSIRELWEIKAEIEGVIKDVCEESGESIDAPIGTMIELPRAALRADEIAEDADFFSFGTNDLTQTTWGFSRDDVEGGFFFTYKDRGILTHSPFETLDQYGVGELVRIGAERGRRTKPDLKLGVCGEHGGDPDSIHFFHWVGLDYVSCSPFRVPVARLEAGRAKLLEKDFTPHH</sequence>
<dbReference type="NCBIfam" id="TIGR01828">
    <property type="entry name" value="pyru_phos_dikin"/>
    <property type="match status" value="1"/>
</dbReference>
<gene>
    <name evidence="16" type="primary">ppdK</name>
    <name evidence="16" type="ORF">Bequi_03105</name>
</gene>
<dbReference type="InterPro" id="IPR013815">
    <property type="entry name" value="ATP_grasp_subdomain_1"/>
</dbReference>
<dbReference type="Pfam" id="PF02896">
    <property type="entry name" value="PEP-utilizers_C"/>
    <property type="match status" value="1"/>
</dbReference>
<comment type="cofactor">
    <cofactor evidence="1">
        <name>Mg(2+)</name>
        <dbReference type="ChEBI" id="CHEBI:18420"/>
    </cofactor>
</comment>
<keyword evidence="5 16" id="KW-0808">Transferase</keyword>
<feature type="compositionally biased region" description="Basic and acidic residues" evidence="12">
    <location>
        <begin position="37"/>
        <end position="59"/>
    </location>
</feature>
<dbReference type="InterPro" id="IPR008279">
    <property type="entry name" value="PEP-util_enz_mobile_dom"/>
</dbReference>
<dbReference type="InterPro" id="IPR018274">
    <property type="entry name" value="PEP_util_AS"/>
</dbReference>
<dbReference type="Pfam" id="PF01326">
    <property type="entry name" value="PPDK_N"/>
    <property type="match status" value="3"/>
</dbReference>
<evidence type="ECO:0000256" key="3">
    <source>
        <dbReference type="ARBA" id="ARBA00011994"/>
    </source>
</evidence>
<keyword evidence="10" id="KW-0460">Magnesium</keyword>
<dbReference type="InterPro" id="IPR015813">
    <property type="entry name" value="Pyrv/PenolPyrv_kinase-like_dom"/>
</dbReference>
<evidence type="ECO:0000259" key="15">
    <source>
        <dbReference type="Pfam" id="PF02896"/>
    </source>
</evidence>
<dbReference type="Proteomes" id="UP001203761">
    <property type="component" value="Unassembled WGS sequence"/>
</dbReference>
<evidence type="ECO:0000256" key="9">
    <source>
        <dbReference type="ARBA" id="ARBA00022840"/>
    </source>
</evidence>
<dbReference type="Gene3D" id="1.10.189.10">
    <property type="entry name" value="Pyruvate Phosphate Dikinase, domain 2"/>
    <property type="match status" value="1"/>
</dbReference>
<protein>
    <recommendedName>
        <fullName evidence="4">Pyruvate, phosphate dikinase</fullName>
        <ecNumber evidence="3">2.7.9.1</ecNumber>
    </recommendedName>
    <alternativeName>
        <fullName evidence="11">Pyruvate, orthophosphate dikinase</fullName>
    </alternativeName>
</protein>
<dbReference type="PANTHER" id="PTHR22931:SF9">
    <property type="entry name" value="PYRUVATE, PHOSPHATE DIKINASE 1, CHLOROPLASTIC"/>
    <property type="match status" value="1"/>
</dbReference>
<feature type="domain" description="PEP-utilising enzyme mobile" evidence="13">
    <location>
        <begin position="492"/>
        <end position="573"/>
    </location>
</feature>
<evidence type="ECO:0000256" key="5">
    <source>
        <dbReference type="ARBA" id="ARBA00022679"/>
    </source>
</evidence>
<dbReference type="Gene3D" id="3.30.470.20">
    <property type="entry name" value="ATP-grasp fold, B domain"/>
    <property type="match status" value="1"/>
</dbReference>
<dbReference type="PIRSF" id="PIRSF000853">
    <property type="entry name" value="PPDK"/>
    <property type="match status" value="1"/>
</dbReference>
<dbReference type="InterPro" id="IPR000121">
    <property type="entry name" value="PEP_util_C"/>
</dbReference>
<dbReference type="GO" id="GO:0050242">
    <property type="term" value="F:pyruvate, phosphate dikinase activity"/>
    <property type="evidence" value="ECO:0007669"/>
    <property type="project" value="UniProtKB-EC"/>
</dbReference>
<evidence type="ECO:0000313" key="16">
    <source>
        <dbReference type="EMBL" id="MCL6422380.1"/>
    </source>
</evidence>
<accession>A0ABT0R093</accession>
<dbReference type="InterPro" id="IPR040442">
    <property type="entry name" value="Pyrv_kinase-like_dom_sf"/>
</dbReference>
<dbReference type="Gene3D" id="1.20.80.30">
    <property type="match status" value="1"/>
</dbReference>
<dbReference type="Pfam" id="PF00391">
    <property type="entry name" value="PEP-utilizers"/>
    <property type="match status" value="1"/>
</dbReference>
<evidence type="ECO:0000259" key="13">
    <source>
        <dbReference type="Pfam" id="PF00391"/>
    </source>
</evidence>
<feature type="region of interest" description="Disordered" evidence="12">
    <location>
        <begin position="23"/>
        <end position="71"/>
    </location>
</feature>
<dbReference type="PANTHER" id="PTHR22931">
    <property type="entry name" value="PHOSPHOENOLPYRUVATE DIKINASE-RELATED"/>
    <property type="match status" value="1"/>
</dbReference>
<dbReference type="Gene3D" id="3.50.30.10">
    <property type="entry name" value="Phosphohistidine domain"/>
    <property type="match status" value="1"/>
</dbReference>
<dbReference type="PROSITE" id="PS00370">
    <property type="entry name" value="PEP_ENZYMES_PHOS_SITE"/>
    <property type="match status" value="1"/>
</dbReference>
<evidence type="ECO:0000256" key="10">
    <source>
        <dbReference type="ARBA" id="ARBA00022842"/>
    </source>
</evidence>
<evidence type="ECO:0000256" key="8">
    <source>
        <dbReference type="ARBA" id="ARBA00022777"/>
    </source>
</evidence>
<keyword evidence="16" id="KW-0670">Pyruvate</keyword>
<feature type="domain" description="PEP-utilising enzyme C-terminal" evidence="15">
    <location>
        <begin position="609"/>
        <end position="960"/>
    </location>
</feature>
<feature type="domain" description="Pyruvate phosphate dikinase AMP/ATP-binding" evidence="14">
    <location>
        <begin position="131"/>
        <end position="358"/>
    </location>
</feature>
<dbReference type="InterPro" id="IPR002192">
    <property type="entry name" value="PPDK_AMP/ATP-bd"/>
</dbReference>
<reference evidence="16" key="1">
    <citation type="submission" date="2022-02" db="EMBL/GenBank/DDBJ databases">
        <authorList>
            <person name="Lee M."/>
            <person name="Kim S.-J."/>
            <person name="Jung M.-Y."/>
        </authorList>
    </citation>
    <scope>NUCLEOTIDE SEQUENCE</scope>
    <source>
        <strain evidence="16">JHP9</strain>
    </source>
</reference>
<dbReference type="EMBL" id="JAKNCJ010000001">
    <property type="protein sequence ID" value="MCL6422380.1"/>
    <property type="molecule type" value="Genomic_DNA"/>
</dbReference>
<evidence type="ECO:0000256" key="2">
    <source>
        <dbReference type="ARBA" id="ARBA00007837"/>
    </source>
</evidence>
<dbReference type="InterPro" id="IPR010121">
    <property type="entry name" value="Pyruvate_phosphate_dikinase"/>
</dbReference>
<proteinExistence type="inferred from homology"/>
<dbReference type="EC" id="2.7.9.1" evidence="3"/>
<feature type="domain" description="Pyruvate phosphate dikinase AMP/ATP-binding" evidence="14">
    <location>
        <begin position="371"/>
        <end position="417"/>
    </location>
</feature>
<comment type="caution">
    <text evidence="16">The sequence shown here is derived from an EMBL/GenBank/DDBJ whole genome shotgun (WGS) entry which is preliminary data.</text>
</comment>